<keyword evidence="2" id="KW-0436">Ligase</keyword>
<dbReference type="PROSITE" id="PS00455">
    <property type="entry name" value="AMP_BINDING"/>
    <property type="match status" value="1"/>
</dbReference>
<name>A0A081S2W0_PHOTE</name>
<feature type="domain" description="AMP-dependent synthetase/ligase" evidence="1">
    <location>
        <begin position="56"/>
        <end position="395"/>
    </location>
</feature>
<dbReference type="Proteomes" id="UP000028002">
    <property type="component" value="Unassembled WGS sequence"/>
</dbReference>
<comment type="caution">
    <text evidence="2">The sequence shown here is derived from an EMBL/GenBank/DDBJ whole genome shotgun (WGS) entry which is preliminary data.</text>
</comment>
<dbReference type="InterPro" id="IPR020845">
    <property type="entry name" value="AMP-binding_CS"/>
</dbReference>
<dbReference type="CDD" id="cd04433">
    <property type="entry name" value="AFD_class_I"/>
    <property type="match status" value="1"/>
</dbReference>
<dbReference type="RefSeq" id="WP_023044473.1">
    <property type="nucleotide sequence ID" value="NZ_CAWLUD010000001.1"/>
</dbReference>
<evidence type="ECO:0000259" key="1">
    <source>
        <dbReference type="Pfam" id="PF00501"/>
    </source>
</evidence>
<protein>
    <submittedName>
        <fullName evidence="2">Acyl-CoA synthetase (AMP-forming)/AMP-acid ligase II</fullName>
    </submittedName>
</protein>
<dbReference type="PATRIC" id="fig|1393735.3.peg.165"/>
<gene>
    <name evidence="2" type="ORF">MEG1DRAFT_00159</name>
</gene>
<accession>A0A081S2W0</accession>
<dbReference type="PANTHER" id="PTHR24096">
    <property type="entry name" value="LONG-CHAIN-FATTY-ACID--COA LIGASE"/>
    <property type="match status" value="1"/>
</dbReference>
<organism evidence="2 3">
    <name type="scientific">Photorhabdus temperata subsp. temperata Meg1</name>
    <dbReference type="NCBI Taxonomy" id="1393735"/>
    <lineage>
        <taxon>Bacteria</taxon>
        <taxon>Pseudomonadati</taxon>
        <taxon>Pseudomonadota</taxon>
        <taxon>Gammaproteobacteria</taxon>
        <taxon>Enterobacterales</taxon>
        <taxon>Morganellaceae</taxon>
        <taxon>Photorhabdus</taxon>
    </lineage>
</organism>
<proteinExistence type="predicted"/>
<dbReference type="InterPro" id="IPR042099">
    <property type="entry name" value="ANL_N_sf"/>
</dbReference>
<dbReference type="Pfam" id="PF00501">
    <property type="entry name" value="AMP-binding"/>
    <property type="match status" value="1"/>
</dbReference>
<reference evidence="2 3" key="1">
    <citation type="submission" date="2014-03" db="EMBL/GenBank/DDBJ databases">
        <title>Draft Genome of Photorhabdus temperata Meg1.</title>
        <authorList>
            <person name="Hurst S.G.IV."/>
            <person name="Morris K."/>
            <person name="Thomas K."/>
            <person name="Tisa L.S."/>
        </authorList>
    </citation>
    <scope>NUCLEOTIDE SEQUENCE [LARGE SCALE GENOMIC DNA]</scope>
    <source>
        <strain evidence="2 3">Meg1</strain>
    </source>
</reference>
<dbReference type="EMBL" id="JGVH01000001">
    <property type="protein sequence ID" value="KER05263.1"/>
    <property type="molecule type" value="Genomic_DNA"/>
</dbReference>
<dbReference type="GO" id="GO:0016405">
    <property type="term" value="F:CoA-ligase activity"/>
    <property type="evidence" value="ECO:0007669"/>
    <property type="project" value="TreeGrafter"/>
</dbReference>
<dbReference type="AlphaFoldDB" id="A0A081S2W0"/>
<dbReference type="Gene3D" id="3.40.50.12780">
    <property type="entry name" value="N-terminal domain of ligase-like"/>
    <property type="match status" value="1"/>
</dbReference>
<evidence type="ECO:0000313" key="3">
    <source>
        <dbReference type="Proteomes" id="UP000028002"/>
    </source>
</evidence>
<evidence type="ECO:0000313" key="2">
    <source>
        <dbReference type="EMBL" id="KER05263.1"/>
    </source>
</evidence>
<sequence>MNITTLLSERDIDILRNDDMLGSGNFLDRCLALSHTLAVDFIFTDKPITIAGERNIQQFSLNTLASIRRDLAGWYLANGIETGDVVAVCIEDGMGPFLHYLAVTSIGATIALINPAIPPDIGIPYIKENGFNKLVTDEFSFSHNALIKNLRNSGNIGEILNVVNFNTGIKYDLPAWWPSIPMDTTLLMLSHTSGTTGIPKAVKFEHRQFFMGKRARLGRFVESPDERLLTVLPQSHSAAISHLETAVLHGIPTYVLSSQDGEPVRQAIRDFSPTTVVAFPKSYVSLLERGVSYGEFPSIRRWFSMGDAAHHSHIRRLLMSSPDARYIDAFGSSELGMALLRSVSTLDQIAPPRAIGRPVDIVTAKILDVDSGDEMPAGSVGLLAVCSPTITSGYWKQSQKTSDAWRNGYFLTGDIGYCKDGVFYQIDRVVDVIHTPSGSLYTLQLEEAIQTIESIYDAIIIGLDLSHAKNIETKLIILILLNEKLTSDINMIVEQVIQLMLEKIGRKYYVREYAIIVVNSFDQIPTGATGKVLKRRLKDILPKILEEYERNKQLPNGILKIVNSISAN</sequence>
<dbReference type="InterPro" id="IPR000873">
    <property type="entry name" value="AMP-dep_synth/lig_dom"/>
</dbReference>
<dbReference type="SUPFAM" id="SSF56801">
    <property type="entry name" value="Acetyl-CoA synthetase-like"/>
    <property type="match status" value="1"/>
</dbReference>